<feature type="domain" description="Major facilitator superfamily (MFS) profile" evidence="9">
    <location>
        <begin position="1"/>
        <end position="347"/>
    </location>
</feature>
<feature type="transmembrane region" description="Helical" evidence="8">
    <location>
        <begin position="255"/>
        <end position="280"/>
    </location>
</feature>
<dbReference type="InterPro" id="IPR050549">
    <property type="entry name" value="MFS_Trehalose_Transporter"/>
</dbReference>
<feature type="transmembrane region" description="Helical" evidence="8">
    <location>
        <begin position="292"/>
        <end position="312"/>
    </location>
</feature>
<dbReference type="PANTHER" id="PTHR48021">
    <property type="match status" value="1"/>
</dbReference>
<dbReference type="Gene3D" id="1.20.1250.20">
    <property type="entry name" value="MFS general substrate transporter like domains"/>
    <property type="match status" value="1"/>
</dbReference>
<dbReference type="InterPro" id="IPR005828">
    <property type="entry name" value="MFS_sugar_transport-like"/>
</dbReference>
<accession>A0AAV6UZ15</accession>
<dbReference type="PRINTS" id="PR00171">
    <property type="entry name" value="SUGRTRNSPORT"/>
</dbReference>
<organism evidence="10 11">
    <name type="scientific">Oedothorax gibbosus</name>
    <dbReference type="NCBI Taxonomy" id="931172"/>
    <lineage>
        <taxon>Eukaryota</taxon>
        <taxon>Metazoa</taxon>
        <taxon>Ecdysozoa</taxon>
        <taxon>Arthropoda</taxon>
        <taxon>Chelicerata</taxon>
        <taxon>Arachnida</taxon>
        <taxon>Araneae</taxon>
        <taxon>Araneomorphae</taxon>
        <taxon>Entelegynae</taxon>
        <taxon>Araneoidea</taxon>
        <taxon>Linyphiidae</taxon>
        <taxon>Erigoninae</taxon>
        <taxon>Oedothorax</taxon>
    </lineage>
</organism>
<feature type="transmembrane region" description="Helical" evidence="8">
    <location>
        <begin position="25"/>
        <end position="45"/>
    </location>
</feature>
<dbReference type="Proteomes" id="UP000827092">
    <property type="component" value="Unassembled WGS sequence"/>
</dbReference>
<dbReference type="InterPro" id="IPR003663">
    <property type="entry name" value="Sugar/inositol_transpt"/>
</dbReference>
<evidence type="ECO:0000256" key="4">
    <source>
        <dbReference type="ARBA" id="ARBA00022597"/>
    </source>
</evidence>
<dbReference type="InterPro" id="IPR036259">
    <property type="entry name" value="MFS_trans_sf"/>
</dbReference>
<evidence type="ECO:0000256" key="2">
    <source>
        <dbReference type="ARBA" id="ARBA00022448"/>
    </source>
</evidence>
<reference evidence="10 11" key="1">
    <citation type="journal article" date="2022" name="Nat. Ecol. Evol.">
        <title>A masculinizing supergene underlies an exaggerated male reproductive morph in a spider.</title>
        <authorList>
            <person name="Hendrickx F."/>
            <person name="De Corte Z."/>
            <person name="Sonet G."/>
            <person name="Van Belleghem S.M."/>
            <person name="Kostlbacher S."/>
            <person name="Vangestel C."/>
        </authorList>
    </citation>
    <scope>NUCLEOTIDE SEQUENCE [LARGE SCALE GENOMIC DNA]</scope>
    <source>
        <strain evidence="10">W744_W776</strain>
    </source>
</reference>
<dbReference type="PROSITE" id="PS00217">
    <property type="entry name" value="SUGAR_TRANSPORT_2"/>
    <property type="match status" value="1"/>
</dbReference>
<evidence type="ECO:0000256" key="1">
    <source>
        <dbReference type="ARBA" id="ARBA00004651"/>
    </source>
</evidence>
<dbReference type="InterPro" id="IPR005829">
    <property type="entry name" value="Sugar_transporter_CS"/>
</dbReference>
<evidence type="ECO:0000259" key="9">
    <source>
        <dbReference type="PROSITE" id="PS50850"/>
    </source>
</evidence>
<keyword evidence="2" id="KW-0813">Transport</keyword>
<evidence type="ECO:0000256" key="8">
    <source>
        <dbReference type="SAM" id="Phobius"/>
    </source>
</evidence>
<sequence length="376" mass="41774">MPFLLSWLMIAYAPSIIWIYAGRLLAGFSTGMCSVAVPAYIIEIATIRVRGLLGSFFQISFSVGVLISMTFVMLFRWSWLAIVGALLATHAVLLTYFIPESPSWLLAQGRNSEALESWRFLRGNAVVDSDQMKMESELPKKSISILEFRKPELYKPIALSIGLVFFQQFSGISALMSYTVEIFERAESSVDPSVAAAIVAVVQVIATVIAGVLVDKVGRNVLYLLSGIFVTVGLIILGIFGIVSEKFILTGPVYGSIPLIGFIIFVASFSLGYGPIPYLMTPEFVPMHSRSFVLSIAGVFSSLFLFIVTKTFDDLRYFVSDYGVYWVYGFFSILGCLFCWLCFPETKYKSVIQIQQSFKKNLENPNLEGASINNEF</sequence>
<comment type="subcellular location">
    <subcellularLocation>
        <location evidence="1">Cell membrane</location>
        <topology evidence="1">Multi-pass membrane protein</topology>
    </subcellularLocation>
</comment>
<dbReference type="Pfam" id="PF00083">
    <property type="entry name" value="Sugar_tr"/>
    <property type="match status" value="1"/>
</dbReference>
<protein>
    <recommendedName>
        <fullName evidence="9">Major facilitator superfamily (MFS) profile domain-containing protein</fullName>
    </recommendedName>
</protein>
<comment type="caution">
    <text evidence="10">The sequence shown here is derived from an EMBL/GenBank/DDBJ whole genome shotgun (WGS) entry which is preliminary data.</text>
</comment>
<dbReference type="GO" id="GO:0022857">
    <property type="term" value="F:transmembrane transporter activity"/>
    <property type="evidence" value="ECO:0007669"/>
    <property type="project" value="InterPro"/>
</dbReference>
<keyword evidence="11" id="KW-1185">Reference proteome</keyword>
<evidence type="ECO:0000313" key="11">
    <source>
        <dbReference type="Proteomes" id="UP000827092"/>
    </source>
</evidence>
<keyword evidence="7 8" id="KW-0472">Membrane</keyword>
<keyword evidence="6 8" id="KW-1133">Transmembrane helix</keyword>
<evidence type="ECO:0000313" key="10">
    <source>
        <dbReference type="EMBL" id="KAG8189576.1"/>
    </source>
</evidence>
<dbReference type="PANTHER" id="PTHR48021:SF1">
    <property type="entry name" value="GH07001P-RELATED"/>
    <property type="match status" value="1"/>
</dbReference>
<feature type="transmembrane region" description="Helical" evidence="8">
    <location>
        <begin position="221"/>
        <end position="243"/>
    </location>
</feature>
<dbReference type="GO" id="GO:0005886">
    <property type="term" value="C:plasma membrane"/>
    <property type="evidence" value="ECO:0007669"/>
    <property type="project" value="UniProtKB-SubCell"/>
</dbReference>
<feature type="transmembrane region" description="Helical" evidence="8">
    <location>
        <begin position="324"/>
        <end position="343"/>
    </location>
</feature>
<evidence type="ECO:0000256" key="3">
    <source>
        <dbReference type="ARBA" id="ARBA00022475"/>
    </source>
</evidence>
<evidence type="ECO:0000256" key="6">
    <source>
        <dbReference type="ARBA" id="ARBA00022989"/>
    </source>
</evidence>
<evidence type="ECO:0000256" key="7">
    <source>
        <dbReference type="ARBA" id="ARBA00023136"/>
    </source>
</evidence>
<name>A0AAV6UZ15_9ARAC</name>
<keyword evidence="4" id="KW-0762">Sugar transport</keyword>
<dbReference type="FunFam" id="1.20.1250.20:FF:000218">
    <property type="entry name" value="facilitated trehalose transporter Tret1"/>
    <property type="match status" value="1"/>
</dbReference>
<feature type="transmembrane region" description="Helical" evidence="8">
    <location>
        <begin position="192"/>
        <end position="214"/>
    </location>
</feature>
<dbReference type="AlphaFoldDB" id="A0AAV6UZ15"/>
<gene>
    <name evidence="10" type="ORF">JTE90_023646</name>
</gene>
<dbReference type="EMBL" id="JAFNEN010000211">
    <property type="protein sequence ID" value="KAG8189576.1"/>
    <property type="molecule type" value="Genomic_DNA"/>
</dbReference>
<feature type="transmembrane region" description="Helical" evidence="8">
    <location>
        <begin position="157"/>
        <end position="180"/>
    </location>
</feature>
<dbReference type="SUPFAM" id="SSF103473">
    <property type="entry name" value="MFS general substrate transporter"/>
    <property type="match status" value="1"/>
</dbReference>
<dbReference type="InterPro" id="IPR020846">
    <property type="entry name" value="MFS_dom"/>
</dbReference>
<proteinExistence type="predicted"/>
<feature type="transmembrane region" description="Helical" evidence="8">
    <location>
        <begin position="79"/>
        <end position="98"/>
    </location>
</feature>
<keyword evidence="3" id="KW-1003">Cell membrane</keyword>
<dbReference type="PROSITE" id="PS50850">
    <property type="entry name" value="MFS"/>
    <property type="match status" value="1"/>
</dbReference>
<feature type="transmembrane region" description="Helical" evidence="8">
    <location>
        <begin position="52"/>
        <end position="73"/>
    </location>
</feature>
<keyword evidence="5 8" id="KW-0812">Transmembrane</keyword>
<evidence type="ECO:0000256" key="5">
    <source>
        <dbReference type="ARBA" id="ARBA00022692"/>
    </source>
</evidence>